<organism evidence="2 3">
    <name type="scientific">Collybia nuda</name>
    <dbReference type="NCBI Taxonomy" id="64659"/>
    <lineage>
        <taxon>Eukaryota</taxon>
        <taxon>Fungi</taxon>
        <taxon>Dikarya</taxon>
        <taxon>Basidiomycota</taxon>
        <taxon>Agaricomycotina</taxon>
        <taxon>Agaricomycetes</taxon>
        <taxon>Agaricomycetidae</taxon>
        <taxon>Agaricales</taxon>
        <taxon>Tricholomatineae</taxon>
        <taxon>Clitocybaceae</taxon>
        <taxon>Collybia</taxon>
    </lineage>
</organism>
<evidence type="ECO:0000256" key="1">
    <source>
        <dbReference type="SAM" id="MobiDB-lite"/>
    </source>
</evidence>
<evidence type="ECO:0000313" key="3">
    <source>
        <dbReference type="Proteomes" id="UP000807353"/>
    </source>
</evidence>
<reference evidence="2" key="1">
    <citation type="submission" date="2020-11" db="EMBL/GenBank/DDBJ databases">
        <authorList>
            <consortium name="DOE Joint Genome Institute"/>
            <person name="Ahrendt S."/>
            <person name="Riley R."/>
            <person name="Andreopoulos W."/>
            <person name="Labutti K."/>
            <person name="Pangilinan J."/>
            <person name="Ruiz-Duenas F.J."/>
            <person name="Barrasa J.M."/>
            <person name="Sanchez-Garcia M."/>
            <person name="Camarero S."/>
            <person name="Miyauchi S."/>
            <person name="Serrano A."/>
            <person name="Linde D."/>
            <person name="Babiker R."/>
            <person name="Drula E."/>
            <person name="Ayuso-Fernandez I."/>
            <person name="Pacheco R."/>
            <person name="Padilla G."/>
            <person name="Ferreira P."/>
            <person name="Barriuso J."/>
            <person name="Kellner H."/>
            <person name="Castanera R."/>
            <person name="Alfaro M."/>
            <person name="Ramirez L."/>
            <person name="Pisabarro A.G."/>
            <person name="Kuo A."/>
            <person name="Tritt A."/>
            <person name="Lipzen A."/>
            <person name="He G."/>
            <person name="Yan M."/>
            <person name="Ng V."/>
            <person name="Cullen D."/>
            <person name="Martin F."/>
            <person name="Rosso M.-N."/>
            <person name="Henrissat B."/>
            <person name="Hibbett D."/>
            <person name="Martinez A.T."/>
            <person name="Grigoriev I.V."/>
        </authorList>
    </citation>
    <scope>NUCLEOTIDE SEQUENCE</scope>
    <source>
        <strain evidence="2">CBS 247.69</strain>
    </source>
</reference>
<gene>
    <name evidence="2" type="ORF">BDZ94DRAFT_937799</name>
</gene>
<proteinExistence type="predicted"/>
<dbReference type="EMBL" id="MU150300">
    <property type="protein sequence ID" value="KAF9460366.1"/>
    <property type="molecule type" value="Genomic_DNA"/>
</dbReference>
<accession>A0A9P5Y2Z8</accession>
<dbReference type="AlphaFoldDB" id="A0A9P5Y2Z8"/>
<name>A0A9P5Y2Z8_9AGAR</name>
<keyword evidence="3" id="KW-1185">Reference proteome</keyword>
<evidence type="ECO:0000313" key="2">
    <source>
        <dbReference type="EMBL" id="KAF9460366.1"/>
    </source>
</evidence>
<dbReference type="Proteomes" id="UP000807353">
    <property type="component" value="Unassembled WGS sequence"/>
</dbReference>
<feature type="region of interest" description="Disordered" evidence="1">
    <location>
        <begin position="135"/>
        <end position="164"/>
    </location>
</feature>
<sequence length="260" mass="28821">MDSFADECRTDLNHPSIRHRGTGIETSSGLIHFSSSLDLLASVAVDEGLQLSQSPSAVGALGMKQFDPVSMGACSSGSPQYPEHLTISLNNTQIQPHANDENKAIPENLIFGGGQIRASIALQYLDMSKLQGPRLTRALRESPPSRHRRSRSKFSQGYTKGNFKATANRNPVEWLRGDSIVDSTVKSEHELVDGSPVEVANRYQPLRRSARKRVKLFRDTESLESISLLLDPEPQRDMSPIGANPKSHKFWYWVEVEDAP</sequence>
<comment type="caution">
    <text evidence="2">The sequence shown here is derived from an EMBL/GenBank/DDBJ whole genome shotgun (WGS) entry which is preliminary data.</text>
</comment>
<protein>
    <submittedName>
        <fullName evidence="2">Uncharacterized protein</fullName>
    </submittedName>
</protein>